<evidence type="ECO:0000256" key="4">
    <source>
        <dbReference type="ARBA" id="ARBA00023136"/>
    </source>
</evidence>
<keyword evidence="4 5" id="KW-0472">Membrane</keyword>
<evidence type="ECO:0000256" key="6">
    <source>
        <dbReference type="SAM" id="MobiDB-lite"/>
    </source>
</evidence>
<name>A0AA89BEC9_9ASTE</name>
<dbReference type="PANTHER" id="PTHR23291">
    <property type="entry name" value="BAX INHIBITOR-RELATED"/>
    <property type="match status" value="1"/>
</dbReference>
<feature type="transmembrane region" description="Helical" evidence="5">
    <location>
        <begin position="201"/>
        <end position="219"/>
    </location>
</feature>
<evidence type="ECO:0000256" key="1">
    <source>
        <dbReference type="ARBA" id="ARBA00004141"/>
    </source>
</evidence>
<protein>
    <recommendedName>
        <fullName evidence="9">BI1-like protein</fullName>
    </recommendedName>
</protein>
<dbReference type="GO" id="GO:0016020">
    <property type="term" value="C:membrane"/>
    <property type="evidence" value="ECO:0007669"/>
    <property type="project" value="UniProtKB-SubCell"/>
</dbReference>
<comment type="subcellular location">
    <subcellularLocation>
        <location evidence="1">Membrane</location>
        <topology evidence="1">Multi-pass membrane protein</topology>
    </subcellularLocation>
</comment>
<dbReference type="EMBL" id="JAVXUP010000052">
    <property type="protein sequence ID" value="KAK3040529.1"/>
    <property type="molecule type" value="Genomic_DNA"/>
</dbReference>
<feature type="region of interest" description="Disordered" evidence="6">
    <location>
        <begin position="1"/>
        <end position="23"/>
    </location>
</feature>
<evidence type="ECO:0000313" key="8">
    <source>
        <dbReference type="Proteomes" id="UP001188597"/>
    </source>
</evidence>
<feature type="transmembrane region" description="Helical" evidence="5">
    <location>
        <begin position="113"/>
        <end position="132"/>
    </location>
</feature>
<feature type="transmembrane region" description="Helical" evidence="5">
    <location>
        <begin position="144"/>
        <end position="163"/>
    </location>
</feature>
<dbReference type="InterPro" id="IPR006214">
    <property type="entry name" value="Bax_inhibitor_1-related"/>
</dbReference>
<evidence type="ECO:0000256" key="2">
    <source>
        <dbReference type="ARBA" id="ARBA00022692"/>
    </source>
</evidence>
<proteinExistence type="inferred from homology"/>
<keyword evidence="3 5" id="KW-1133">Transmembrane helix</keyword>
<gene>
    <name evidence="7" type="ORF">RJ639_028975</name>
</gene>
<feature type="transmembrane region" description="Helical" evidence="5">
    <location>
        <begin position="79"/>
        <end position="101"/>
    </location>
</feature>
<dbReference type="Proteomes" id="UP001188597">
    <property type="component" value="Unassembled WGS sequence"/>
</dbReference>
<comment type="similarity">
    <text evidence="5">Belongs to the BI1 family.</text>
</comment>
<organism evidence="7 8">
    <name type="scientific">Escallonia herrerae</name>
    <dbReference type="NCBI Taxonomy" id="1293975"/>
    <lineage>
        <taxon>Eukaryota</taxon>
        <taxon>Viridiplantae</taxon>
        <taxon>Streptophyta</taxon>
        <taxon>Embryophyta</taxon>
        <taxon>Tracheophyta</taxon>
        <taxon>Spermatophyta</taxon>
        <taxon>Magnoliopsida</taxon>
        <taxon>eudicotyledons</taxon>
        <taxon>Gunneridae</taxon>
        <taxon>Pentapetalae</taxon>
        <taxon>asterids</taxon>
        <taxon>campanulids</taxon>
        <taxon>Escalloniales</taxon>
        <taxon>Escalloniaceae</taxon>
        <taxon>Escallonia</taxon>
    </lineage>
</organism>
<comment type="caution">
    <text evidence="7">The sequence shown here is derived from an EMBL/GenBank/DDBJ whole genome shotgun (WGS) entry which is preliminary data.</text>
</comment>
<keyword evidence="8" id="KW-1185">Reference proteome</keyword>
<keyword evidence="2 5" id="KW-0812">Transmembrane</keyword>
<accession>A0AA89BEC9</accession>
<evidence type="ECO:0008006" key="9">
    <source>
        <dbReference type="Google" id="ProtNLM"/>
    </source>
</evidence>
<reference evidence="7" key="1">
    <citation type="submission" date="2022-12" db="EMBL/GenBank/DDBJ databases">
        <title>Draft genome assemblies for two species of Escallonia (Escalloniales).</title>
        <authorList>
            <person name="Chanderbali A."/>
            <person name="Dervinis C."/>
            <person name="Anghel I."/>
            <person name="Soltis D."/>
            <person name="Soltis P."/>
            <person name="Zapata F."/>
        </authorList>
    </citation>
    <scope>NUCLEOTIDE SEQUENCE</scope>
    <source>
        <strain evidence="7">UCBG64.0493</strain>
        <tissue evidence="7">Leaf</tissue>
    </source>
</reference>
<dbReference type="PANTHER" id="PTHR23291:SF121">
    <property type="entry name" value="BI1-LIKE PROTEIN"/>
    <property type="match status" value="1"/>
</dbReference>
<feature type="transmembrane region" description="Helical" evidence="5">
    <location>
        <begin position="175"/>
        <end position="195"/>
    </location>
</feature>
<evidence type="ECO:0000313" key="7">
    <source>
        <dbReference type="EMBL" id="KAK3040529.1"/>
    </source>
</evidence>
<dbReference type="AlphaFoldDB" id="A0AA89BEC9"/>
<dbReference type="Pfam" id="PF01027">
    <property type="entry name" value="Bax1-I"/>
    <property type="match status" value="1"/>
</dbReference>
<evidence type="ECO:0000256" key="5">
    <source>
        <dbReference type="RuleBase" id="RU004379"/>
    </source>
</evidence>
<sequence length="264" mass="28718">MAPKRVAEPGEPPESGGPAKAGGGDVEAAGGGGLYPSMTEDPKLRWSFVRKVYMILSMQLLLTVGMAATVVLVRPIPKFLLHTTPGIVVFVLLLILPFVILWPLHSYRKQHPVNLFLLMLFTIMMAAAVGLLCSMSKGKVILEAGILTCVVVVSLTLYTFWAAKRGHDFQFLGPFLFASLLMLIAFALIQIFIPLGKLGHTIYGCIGALIFSGFIIYDTDNLIKRFTYDEYITAAITLYLDILNLFLSIASAMDGGSNDNLGLS</sequence>
<feature type="transmembrane region" description="Helical" evidence="5">
    <location>
        <begin position="231"/>
        <end position="253"/>
    </location>
</feature>
<evidence type="ECO:0000256" key="3">
    <source>
        <dbReference type="ARBA" id="ARBA00022989"/>
    </source>
</evidence>
<feature type="transmembrane region" description="Helical" evidence="5">
    <location>
        <begin position="52"/>
        <end position="73"/>
    </location>
</feature>